<feature type="coiled-coil region" evidence="1">
    <location>
        <begin position="153"/>
        <end position="180"/>
    </location>
</feature>
<evidence type="ECO:0000256" key="1">
    <source>
        <dbReference type="SAM" id="Coils"/>
    </source>
</evidence>
<dbReference type="OrthoDB" id="119895at2759"/>
<evidence type="ECO:0000313" key="3">
    <source>
        <dbReference type="EMBL" id="KAG7398646.1"/>
    </source>
</evidence>
<dbReference type="Proteomes" id="UP000693981">
    <property type="component" value="Unassembled WGS sequence"/>
</dbReference>
<protein>
    <recommendedName>
        <fullName evidence="5">Bzip transcription factor</fullName>
    </recommendedName>
</protein>
<keyword evidence="4" id="KW-1185">Reference proteome</keyword>
<feature type="region of interest" description="Disordered" evidence="2">
    <location>
        <begin position="65"/>
        <end position="115"/>
    </location>
</feature>
<dbReference type="CDD" id="cd14686">
    <property type="entry name" value="bZIP"/>
    <property type="match status" value="1"/>
</dbReference>
<accession>A0A8T1WYX0</accession>
<keyword evidence="1" id="KW-0175">Coiled coil</keyword>
<reference evidence="3" key="1">
    <citation type="submission" date="2021-02" db="EMBL/GenBank/DDBJ databases">
        <authorList>
            <person name="Palmer J.M."/>
        </authorList>
    </citation>
    <scope>NUCLEOTIDE SEQUENCE</scope>
    <source>
        <strain evidence="3">SCRP23</strain>
    </source>
</reference>
<sequence>MQTGAVTGLFDGFNARQSVYSQEPLGSKIVRSVFQRGLADDHYIDNINNDSYSFNDDYKKSSALKRKHASSEESSSESAKQVRHLPMTQRKNDMPRYQSSIHPSQHHQPKPSIPLIGDTGGYSIGEFQFKRNPPRLRTQRRREQCRANQARYRRKQLNRAKMLEETVQKLHLEIPELELQRNQLVYGDQQRNWTAVVEYFHTFRFGIPMTPEGQLTLTSRQEETDMSEQLSLLRSTIAPDVILGELRGVESLVEQWRRYSSYFEDLHFQLGSIQRASDTLLTVVASLGVTVSDATLSSVFPHLLDQGEDITDKDVKAMATATSIGTKLLGQRLLLPCSICFEWDAASCRVVRLETTLNLVAPLIRVLGNVVDAAAALEHALIRPDGGIGQIKGGQMWTSVDEFS</sequence>
<organism evidence="3 4">
    <name type="scientific">Phytophthora boehmeriae</name>
    <dbReference type="NCBI Taxonomy" id="109152"/>
    <lineage>
        <taxon>Eukaryota</taxon>
        <taxon>Sar</taxon>
        <taxon>Stramenopiles</taxon>
        <taxon>Oomycota</taxon>
        <taxon>Peronosporomycetes</taxon>
        <taxon>Peronosporales</taxon>
        <taxon>Peronosporaceae</taxon>
        <taxon>Phytophthora</taxon>
    </lineage>
</organism>
<evidence type="ECO:0000313" key="4">
    <source>
        <dbReference type="Proteomes" id="UP000693981"/>
    </source>
</evidence>
<proteinExistence type="predicted"/>
<gene>
    <name evidence="3" type="ORF">PHYBOEH_010695</name>
</gene>
<dbReference type="EMBL" id="JAGDFL010000075">
    <property type="protein sequence ID" value="KAG7398646.1"/>
    <property type="molecule type" value="Genomic_DNA"/>
</dbReference>
<dbReference type="AlphaFoldDB" id="A0A8T1WYX0"/>
<evidence type="ECO:0000256" key="2">
    <source>
        <dbReference type="SAM" id="MobiDB-lite"/>
    </source>
</evidence>
<evidence type="ECO:0008006" key="5">
    <source>
        <dbReference type="Google" id="ProtNLM"/>
    </source>
</evidence>
<comment type="caution">
    <text evidence="3">The sequence shown here is derived from an EMBL/GenBank/DDBJ whole genome shotgun (WGS) entry which is preliminary data.</text>
</comment>
<name>A0A8T1WYX0_9STRA</name>